<feature type="region of interest" description="Disordered" evidence="1">
    <location>
        <begin position="63"/>
        <end position="312"/>
    </location>
</feature>
<feature type="region of interest" description="Disordered" evidence="1">
    <location>
        <begin position="1"/>
        <end position="51"/>
    </location>
</feature>
<evidence type="ECO:0000256" key="1">
    <source>
        <dbReference type="SAM" id="MobiDB-lite"/>
    </source>
</evidence>
<evidence type="ECO:0000313" key="3">
    <source>
        <dbReference type="EMBL" id="KAJ3424414.1"/>
    </source>
</evidence>
<feature type="region of interest" description="Disordered" evidence="1">
    <location>
        <begin position="620"/>
        <end position="669"/>
    </location>
</feature>
<dbReference type="CDD" id="cd00014">
    <property type="entry name" value="CH_SF"/>
    <property type="match status" value="1"/>
</dbReference>
<feature type="compositionally biased region" description="Basic residues" evidence="1">
    <location>
        <begin position="287"/>
        <end position="311"/>
    </location>
</feature>
<dbReference type="PROSITE" id="PS50021">
    <property type="entry name" value="CH"/>
    <property type="match status" value="1"/>
</dbReference>
<accession>A0AAV7Y705</accession>
<dbReference type="Gene3D" id="1.10.418.10">
    <property type="entry name" value="Calponin-like domain"/>
    <property type="match status" value="1"/>
</dbReference>
<evidence type="ECO:0000313" key="4">
    <source>
        <dbReference type="Proteomes" id="UP001146793"/>
    </source>
</evidence>
<dbReference type="EMBL" id="JANTQA010000072">
    <property type="protein sequence ID" value="KAJ3424414.1"/>
    <property type="molecule type" value="Genomic_DNA"/>
</dbReference>
<dbReference type="Proteomes" id="UP001146793">
    <property type="component" value="Unassembled WGS sequence"/>
</dbReference>
<evidence type="ECO:0000259" key="2">
    <source>
        <dbReference type="PROSITE" id="PS50021"/>
    </source>
</evidence>
<feature type="domain" description="Calponin-homology (CH)" evidence="2">
    <location>
        <begin position="334"/>
        <end position="445"/>
    </location>
</feature>
<feature type="region of interest" description="Disordered" evidence="1">
    <location>
        <begin position="520"/>
        <end position="541"/>
    </location>
</feature>
<name>A0AAV7Y705_9EUKA</name>
<protein>
    <submittedName>
        <fullName evidence="3">Transgelin</fullName>
    </submittedName>
</protein>
<feature type="compositionally biased region" description="Polar residues" evidence="1">
    <location>
        <begin position="620"/>
        <end position="633"/>
    </location>
</feature>
<feature type="compositionally biased region" description="Polar residues" evidence="1">
    <location>
        <begin position="170"/>
        <end position="180"/>
    </location>
</feature>
<sequence>MSSRPPKKQKRKQTKTRKIKKKPVSQNTEDENIMNETGTKKKENISQNKKNKKMMHQFLRKAREKQRIEKNKKIKKTQNKKTTRIVKKTKQKMPSDKRETKSNKIIKSSPNRKQVIKKKPTVALNPEKKTRKKPTSIVGKNKSSVETKRRAKASQSVRLSGAGVRKKKNVNTGRSHSSRIGTKKLLTKRTSLHNKDKEKKKSTPTKKQSNSPLQKKEGSKVTGRRTERGRRTETRTGTGRGTGTGTGTGKGTRTRTPKGVSKGTRTGRRTGTGTGTGKGKGTERGQKKGIPKKNRLTKLRGRGRGRGRGKRFSRDYSNVKITQERKTKKQVSEMKLEVELSEWISQILNRDLKSISPKEILQNIVILCESICKLNKEEMPIALVRKQKTIRRNKFLKIEFIEFFLRKCNQLGMKKQDLFLPLDYLNVEKYSSILHTLDTLHKLSIIIDQDVMPGNMLKKKQKETTDINNNEDGDGDDDGDLDFPQEPEIDFDMLNIPSIPIASNEKIKSKKNKKIFKNKEETKEIEKSQQMKTQKGKEKQVPVTPVNKNKHGILLGRSKSEPKYPNPYLGNNVGRTLPRLPRQSQNPTFQRIKNTKRNLLSIMKLIEDINDTLTQAKNIEDTSLNPTPQIITNNEKKTHDSQLSLDSKRKEGEKKKKRKGRRGRSGRKF</sequence>
<organism evidence="3 4">
    <name type="scientific">Anaeramoeba flamelloides</name>
    <dbReference type="NCBI Taxonomy" id="1746091"/>
    <lineage>
        <taxon>Eukaryota</taxon>
        <taxon>Metamonada</taxon>
        <taxon>Anaeramoebidae</taxon>
        <taxon>Anaeramoeba</taxon>
    </lineage>
</organism>
<comment type="caution">
    <text evidence="3">The sequence shown here is derived from an EMBL/GenBank/DDBJ whole genome shotgun (WGS) entry which is preliminary data.</text>
</comment>
<feature type="region of interest" description="Disordered" evidence="1">
    <location>
        <begin position="556"/>
        <end position="583"/>
    </location>
</feature>
<feature type="region of interest" description="Disordered" evidence="1">
    <location>
        <begin position="460"/>
        <end position="486"/>
    </location>
</feature>
<gene>
    <name evidence="3" type="ORF">M0812_29135</name>
</gene>
<feature type="compositionally biased region" description="Acidic residues" evidence="1">
    <location>
        <begin position="469"/>
        <end position="486"/>
    </location>
</feature>
<reference evidence="3" key="1">
    <citation type="submission" date="2022-08" db="EMBL/GenBank/DDBJ databases">
        <title>Novel sulphate-reducing endosymbionts in the free-living metamonad Anaeramoeba.</title>
        <authorList>
            <person name="Jerlstrom-Hultqvist J."/>
            <person name="Cepicka I."/>
            <person name="Gallot-Lavallee L."/>
            <person name="Salas-Leiva D."/>
            <person name="Curtis B.A."/>
            <person name="Zahonova K."/>
            <person name="Pipaliya S."/>
            <person name="Dacks J."/>
            <person name="Roger A.J."/>
        </authorList>
    </citation>
    <scope>NUCLEOTIDE SEQUENCE</scope>
    <source>
        <strain evidence="3">Busselton2</strain>
    </source>
</reference>
<feature type="compositionally biased region" description="Basic and acidic residues" evidence="1">
    <location>
        <begin position="93"/>
        <end position="102"/>
    </location>
</feature>
<feature type="compositionally biased region" description="Gly residues" evidence="1">
    <location>
        <begin position="238"/>
        <end position="250"/>
    </location>
</feature>
<dbReference type="InterPro" id="IPR001715">
    <property type="entry name" value="CH_dom"/>
</dbReference>
<feature type="compositionally biased region" description="Basic residues" evidence="1">
    <location>
        <begin position="72"/>
        <end position="91"/>
    </location>
</feature>
<feature type="compositionally biased region" description="Basic and acidic residues" evidence="1">
    <location>
        <begin position="634"/>
        <end position="654"/>
    </location>
</feature>
<feature type="compositionally biased region" description="Basic residues" evidence="1">
    <location>
        <begin position="181"/>
        <end position="192"/>
    </location>
</feature>
<feature type="compositionally biased region" description="Polar residues" evidence="1">
    <location>
        <begin position="103"/>
        <end position="112"/>
    </location>
</feature>
<dbReference type="AlphaFoldDB" id="A0AAV7Y705"/>
<feature type="compositionally biased region" description="Basic and acidic residues" evidence="1">
    <location>
        <begin position="214"/>
        <end position="234"/>
    </location>
</feature>
<feature type="compositionally biased region" description="Basic and acidic residues" evidence="1">
    <location>
        <begin position="520"/>
        <end position="540"/>
    </location>
</feature>
<dbReference type="InterPro" id="IPR036872">
    <property type="entry name" value="CH_dom_sf"/>
</dbReference>
<feature type="compositionally biased region" description="Basic residues" evidence="1">
    <location>
        <begin position="655"/>
        <end position="669"/>
    </location>
</feature>
<feature type="compositionally biased region" description="Basic residues" evidence="1">
    <location>
        <begin position="1"/>
        <end position="23"/>
    </location>
</feature>
<dbReference type="SUPFAM" id="SSF47576">
    <property type="entry name" value="Calponin-homology domain, CH-domain"/>
    <property type="match status" value="1"/>
</dbReference>
<proteinExistence type="predicted"/>
<feature type="compositionally biased region" description="Gly residues" evidence="1">
    <location>
        <begin position="270"/>
        <end position="279"/>
    </location>
</feature>